<dbReference type="Gene3D" id="2.70.70.10">
    <property type="entry name" value="Glucose Permease (Domain IIA)"/>
    <property type="match status" value="1"/>
</dbReference>
<keyword evidence="3" id="KW-0378">Hydrolase</keyword>
<reference evidence="3 4" key="1">
    <citation type="submission" date="2024-09" db="EMBL/GenBank/DDBJ databases">
        <title>Laminarin stimulates single cell rates of sulfate reduction while oxygen inhibits transcriptomic activity in coastal marine sediment.</title>
        <authorList>
            <person name="Lindsay M."/>
            <person name="Orcutt B."/>
            <person name="Emerson D."/>
            <person name="Stepanauskas R."/>
            <person name="D'Angelo T."/>
        </authorList>
    </citation>
    <scope>NUCLEOTIDE SEQUENCE [LARGE SCALE GENOMIC DNA]</scope>
    <source>
        <strain evidence="3">SAG AM-311-K15</strain>
    </source>
</reference>
<proteinExistence type="predicted"/>
<dbReference type="Proteomes" id="UP001594351">
    <property type="component" value="Unassembled WGS sequence"/>
</dbReference>
<keyword evidence="4" id="KW-1185">Reference proteome</keyword>
<comment type="caution">
    <text evidence="3">The sequence shown here is derived from an EMBL/GenBank/DDBJ whole genome shotgun (WGS) entry which is preliminary data.</text>
</comment>
<accession>A0ABV6YVB2</accession>
<feature type="non-terminal residue" evidence="3">
    <location>
        <position position="1"/>
    </location>
</feature>
<dbReference type="Pfam" id="PF01551">
    <property type="entry name" value="Peptidase_M23"/>
    <property type="match status" value="1"/>
</dbReference>
<evidence type="ECO:0000313" key="4">
    <source>
        <dbReference type="Proteomes" id="UP001594351"/>
    </source>
</evidence>
<protein>
    <submittedName>
        <fullName evidence="3">Murein hydrolase activator EnvC family protein</fullName>
    </submittedName>
</protein>
<evidence type="ECO:0000259" key="2">
    <source>
        <dbReference type="Pfam" id="PF01551"/>
    </source>
</evidence>
<name>A0ABV6YVB2_UNCC1</name>
<gene>
    <name evidence="3" type="ORF">ACFL27_07420</name>
</gene>
<dbReference type="GO" id="GO:0016787">
    <property type="term" value="F:hydrolase activity"/>
    <property type="evidence" value="ECO:0007669"/>
    <property type="project" value="UniProtKB-KW"/>
</dbReference>
<dbReference type="CDD" id="cd12797">
    <property type="entry name" value="M23_peptidase"/>
    <property type="match status" value="1"/>
</dbReference>
<dbReference type="InterPro" id="IPR050570">
    <property type="entry name" value="Cell_wall_metabolism_enzyme"/>
</dbReference>
<organism evidence="3 4">
    <name type="scientific">candidate division CSSED10-310 bacterium</name>
    <dbReference type="NCBI Taxonomy" id="2855610"/>
    <lineage>
        <taxon>Bacteria</taxon>
        <taxon>Bacteria division CSSED10-310</taxon>
    </lineage>
</organism>
<evidence type="ECO:0000313" key="3">
    <source>
        <dbReference type="EMBL" id="MFC1850003.1"/>
    </source>
</evidence>
<keyword evidence="1" id="KW-0732">Signal</keyword>
<dbReference type="SUPFAM" id="SSF51261">
    <property type="entry name" value="Duplicated hybrid motif"/>
    <property type="match status" value="1"/>
</dbReference>
<dbReference type="PANTHER" id="PTHR21666:SF289">
    <property type="entry name" value="L-ALA--D-GLU ENDOPEPTIDASE"/>
    <property type="match status" value="1"/>
</dbReference>
<sequence>GKIKRYFGRQINPRFMTYTYCKGMLIAADSGTPVSVVADGVVRFADWFQGYGNLIIIQHDDQYYSLYGHLSEILVTVKNQVNASAIIGRVGDSGSDAGFVLYFELRRKGMALDPGKWLK</sequence>
<dbReference type="InterPro" id="IPR016047">
    <property type="entry name" value="M23ase_b-sheet_dom"/>
</dbReference>
<dbReference type="EMBL" id="JBHPBY010000071">
    <property type="protein sequence ID" value="MFC1850003.1"/>
    <property type="molecule type" value="Genomic_DNA"/>
</dbReference>
<dbReference type="PANTHER" id="PTHR21666">
    <property type="entry name" value="PEPTIDASE-RELATED"/>
    <property type="match status" value="1"/>
</dbReference>
<dbReference type="InterPro" id="IPR011055">
    <property type="entry name" value="Dup_hybrid_motif"/>
</dbReference>
<evidence type="ECO:0000256" key="1">
    <source>
        <dbReference type="ARBA" id="ARBA00022729"/>
    </source>
</evidence>
<feature type="domain" description="M23ase beta-sheet core" evidence="2">
    <location>
        <begin position="21"/>
        <end position="114"/>
    </location>
</feature>